<feature type="binding site" evidence="7">
    <location>
        <position position="201"/>
    </location>
    <ligand>
        <name>[4Fe-4S] cluster</name>
        <dbReference type="ChEBI" id="CHEBI:49883"/>
        <label>2</label>
    </ligand>
</feature>
<dbReference type="Pfam" id="PF13247">
    <property type="entry name" value="Fer4_11"/>
    <property type="match status" value="1"/>
</dbReference>
<evidence type="ECO:0000313" key="10">
    <source>
        <dbReference type="EMBL" id="XCH46784.1"/>
    </source>
</evidence>
<dbReference type="KEGG" id="taut:V4D30_00560"/>
<feature type="transmembrane region" description="Helical" evidence="8">
    <location>
        <begin position="291"/>
        <end position="314"/>
    </location>
</feature>
<dbReference type="CDD" id="cd10561">
    <property type="entry name" value="HybA_like"/>
    <property type="match status" value="1"/>
</dbReference>
<keyword evidence="8" id="KW-1133">Transmembrane helix</keyword>
<sequence>MNRREFLKKALTVAGISFIGGKKVYGGDSSNLSQDTVKSTGNTANRKNWLKYEAVKSRKLPTEPYAVLVDITKCIGCRRCEWACNEWNKNPNRPIKEFEESKDKAPSVFDRIRRTHAGQFTVVNRFYDGGKPVYVKKQCMHCAEPACLNACFVDAFKKTSHGAVLYNPSLCVGCRYCMIACPFDVPAYEYYDPITPQITKCTMCFDRITESQVPACVEICSADALRFGPRSEMLKLAYERINNNPERYLPHVYGEHEAGGTNWLYISGVPFEKLGFPKLDKRPIPDYSKNFLFTVKVLEIVAAAPLVWGAYYMISKNRKKKESQDVQSNEKQ</sequence>
<keyword evidence="2 7" id="KW-0004">4Fe-4S</keyword>
<dbReference type="GO" id="GO:0015944">
    <property type="term" value="P:formate oxidation"/>
    <property type="evidence" value="ECO:0007669"/>
    <property type="project" value="InterPro"/>
</dbReference>
<reference evidence="10" key="1">
    <citation type="submission" date="2024-01" db="EMBL/GenBank/DDBJ databases">
        <title>The first autotrophic representatives of the genus Thermodesulfovibrio.</title>
        <authorList>
            <person name="Maltseva A.I."/>
            <person name="Elcheninov A.G."/>
            <person name="Kublanov I.V."/>
            <person name="Lebedinsky A.V."/>
            <person name="Frolov E.N."/>
        </authorList>
    </citation>
    <scope>NUCLEOTIDE SEQUENCE</scope>
    <source>
        <strain evidence="10">3907-1M</strain>
    </source>
</reference>
<evidence type="ECO:0000256" key="2">
    <source>
        <dbReference type="ARBA" id="ARBA00022485"/>
    </source>
</evidence>
<dbReference type="Gene3D" id="3.30.70.20">
    <property type="match status" value="2"/>
</dbReference>
<dbReference type="GO" id="GO:0045333">
    <property type="term" value="P:cellular respiration"/>
    <property type="evidence" value="ECO:0007669"/>
    <property type="project" value="InterPro"/>
</dbReference>
<feature type="binding site" evidence="7">
    <location>
        <position position="139"/>
    </location>
    <ligand>
        <name>[4Fe-4S] cluster</name>
        <dbReference type="ChEBI" id="CHEBI:49883"/>
        <label>3</label>
    </ligand>
</feature>
<keyword evidence="3 7" id="KW-0479">Metal-binding</keyword>
<feature type="binding site" evidence="7">
    <location>
        <position position="142"/>
    </location>
    <ligand>
        <name>[4Fe-4S] cluster</name>
        <dbReference type="ChEBI" id="CHEBI:49883"/>
        <label>3</label>
    </ligand>
</feature>
<evidence type="ECO:0000256" key="7">
    <source>
        <dbReference type="PIRSR" id="PIRSR036298-50"/>
    </source>
</evidence>
<dbReference type="SUPFAM" id="SSF54862">
    <property type="entry name" value="4Fe-4S ferredoxins"/>
    <property type="match status" value="1"/>
</dbReference>
<protein>
    <submittedName>
        <fullName evidence="10">4Fe-4S dicluster domain-containing protein</fullName>
    </submittedName>
</protein>
<feature type="binding site" evidence="7">
    <location>
        <position position="151"/>
    </location>
    <ligand>
        <name>[4Fe-4S] cluster</name>
        <dbReference type="ChEBI" id="CHEBI:49883"/>
        <label>4</label>
    </ligand>
</feature>
<dbReference type="RefSeq" id="WP_353684307.1">
    <property type="nucleotide sequence ID" value="NZ_CP144373.1"/>
</dbReference>
<evidence type="ECO:0000256" key="3">
    <source>
        <dbReference type="ARBA" id="ARBA00022723"/>
    </source>
</evidence>
<feature type="binding site" evidence="7">
    <location>
        <position position="84"/>
    </location>
    <ligand>
        <name>[4Fe-4S] cluster</name>
        <dbReference type="ChEBI" id="CHEBI:49883"/>
        <label>2</label>
    </ligand>
</feature>
<keyword evidence="6 7" id="KW-0411">Iron-sulfur</keyword>
<dbReference type="AlphaFoldDB" id="A0AAU8GZT6"/>
<evidence type="ECO:0000256" key="5">
    <source>
        <dbReference type="ARBA" id="ARBA00023004"/>
    </source>
</evidence>
<evidence type="ECO:0000256" key="4">
    <source>
        <dbReference type="ARBA" id="ARBA00022737"/>
    </source>
</evidence>
<feature type="binding site" evidence="7">
    <location>
        <position position="80"/>
    </location>
    <ligand>
        <name>[4Fe-4S] cluster</name>
        <dbReference type="ChEBI" id="CHEBI:49883"/>
        <label>1</label>
    </ligand>
</feature>
<dbReference type="InterPro" id="IPR017900">
    <property type="entry name" value="4Fe4S_Fe_S_CS"/>
</dbReference>
<evidence type="ECO:0000259" key="9">
    <source>
        <dbReference type="PROSITE" id="PS51379"/>
    </source>
</evidence>
<evidence type="ECO:0000256" key="8">
    <source>
        <dbReference type="SAM" id="Phobius"/>
    </source>
</evidence>
<feature type="binding site" evidence="7">
    <location>
        <position position="77"/>
    </location>
    <ligand>
        <name>[4Fe-4S] cluster</name>
        <dbReference type="ChEBI" id="CHEBI:49883"/>
        <label>1</label>
    </ligand>
</feature>
<evidence type="ECO:0000256" key="6">
    <source>
        <dbReference type="ARBA" id="ARBA00023014"/>
    </source>
</evidence>
<keyword evidence="8" id="KW-0472">Membrane</keyword>
<feature type="binding site" evidence="7">
    <location>
        <position position="74"/>
    </location>
    <ligand>
        <name>[4Fe-4S] cluster</name>
        <dbReference type="ChEBI" id="CHEBI:49883"/>
        <label>1</label>
    </ligand>
</feature>
<keyword evidence="4" id="KW-0677">Repeat</keyword>
<dbReference type="InterPro" id="IPR017896">
    <property type="entry name" value="4Fe4S_Fe-S-bd"/>
</dbReference>
<accession>A0AAU8GZT6</accession>
<feature type="binding site" evidence="7">
    <location>
        <position position="204"/>
    </location>
    <ligand>
        <name>[4Fe-4S] cluster</name>
        <dbReference type="ChEBI" id="CHEBI:49883"/>
        <label>2</label>
    </ligand>
</feature>
<feature type="domain" description="4Fe-4S ferredoxin-type" evidence="9">
    <location>
        <begin position="162"/>
        <end position="191"/>
    </location>
</feature>
<keyword evidence="8" id="KW-0812">Transmembrane</keyword>
<dbReference type="PANTHER" id="PTHR43545">
    <property type="entry name" value="FORMATE DEHYDROGENASE, NITRATE-INDUCIBLE, IRON-SULFUR SUBUNIT"/>
    <property type="match status" value="1"/>
</dbReference>
<dbReference type="PROSITE" id="PS51379">
    <property type="entry name" value="4FE4S_FER_2"/>
    <property type="match status" value="2"/>
</dbReference>
<dbReference type="GO" id="GO:0046872">
    <property type="term" value="F:metal ion binding"/>
    <property type="evidence" value="ECO:0007669"/>
    <property type="project" value="UniProtKB-KW"/>
</dbReference>
<dbReference type="PIRSF" id="PIRSF036298">
    <property type="entry name" value="FDH_4Fe4S"/>
    <property type="match status" value="1"/>
</dbReference>
<dbReference type="InterPro" id="IPR051555">
    <property type="entry name" value="FDH_Electron_Transfer_Unit"/>
</dbReference>
<organism evidence="10">
    <name type="scientific">Thermodesulfovibrio autotrophicus</name>
    <dbReference type="NCBI Taxonomy" id="3118333"/>
    <lineage>
        <taxon>Bacteria</taxon>
        <taxon>Pseudomonadati</taxon>
        <taxon>Nitrospirota</taxon>
        <taxon>Thermodesulfovibrionia</taxon>
        <taxon>Thermodesulfovibrionales</taxon>
        <taxon>Thermodesulfovibrionaceae</taxon>
        <taxon>Thermodesulfovibrio</taxon>
    </lineage>
</organism>
<feature type="binding site" evidence="7">
    <location>
        <position position="171"/>
    </location>
    <ligand>
        <name>[4Fe-4S] cluster</name>
        <dbReference type="ChEBI" id="CHEBI:49883"/>
        <label>4</label>
    </ligand>
</feature>
<keyword evidence="5 7" id="KW-0408">Iron</keyword>
<feature type="binding site" evidence="7">
    <location>
        <position position="177"/>
    </location>
    <ligand>
        <name>[4Fe-4S] cluster</name>
        <dbReference type="ChEBI" id="CHEBI:49883"/>
        <label>4</label>
    </ligand>
</feature>
<proteinExistence type="predicted"/>
<dbReference type="InterPro" id="IPR014603">
    <property type="entry name" value="Formate_DH_Fe-S_su"/>
</dbReference>
<feature type="binding site" evidence="7">
    <location>
        <position position="220"/>
    </location>
    <ligand>
        <name>[4Fe-4S] cluster</name>
        <dbReference type="ChEBI" id="CHEBI:49883"/>
        <label>1</label>
    </ligand>
</feature>
<feature type="domain" description="4Fe-4S ferredoxin-type" evidence="9">
    <location>
        <begin position="65"/>
        <end position="94"/>
    </location>
</feature>
<feature type="binding site" evidence="7">
    <location>
        <position position="174"/>
    </location>
    <ligand>
        <name>[4Fe-4S] cluster</name>
        <dbReference type="ChEBI" id="CHEBI:49883"/>
        <label>4</label>
    </ligand>
</feature>
<dbReference type="EMBL" id="CP144373">
    <property type="protein sequence ID" value="XCH46784.1"/>
    <property type="molecule type" value="Genomic_DNA"/>
</dbReference>
<dbReference type="PROSITE" id="PS00198">
    <property type="entry name" value="4FE4S_FER_1"/>
    <property type="match status" value="1"/>
</dbReference>
<dbReference type="GO" id="GO:0051539">
    <property type="term" value="F:4 iron, 4 sulfur cluster binding"/>
    <property type="evidence" value="ECO:0007669"/>
    <property type="project" value="UniProtKB-KW"/>
</dbReference>
<evidence type="ECO:0000256" key="1">
    <source>
        <dbReference type="ARBA" id="ARBA00004196"/>
    </source>
</evidence>
<dbReference type="PANTHER" id="PTHR43545:SF4">
    <property type="entry name" value="IRON-SULFUR PROTEIN"/>
    <property type="match status" value="1"/>
</dbReference>
<dbReference type="GO" id="GO:0030313">
    <property type="term" value="C:cell envelope"/>
    <property type="evidence" value="ECO:0007669"/>
    <property type="project" value="UniProtKB-SubCell"/>
</dbReference>
<gene>
    <name evidence="10" type="ORF">V4D30_00560</name>
</gene>
<name>A0AAU8GZT6_9BACT</name>
<feature type="binding site" evidence="7">
    <location>
        <position position="181"/>
    </location>
    <ligand>
        <name>[4Fe-4S] cluster</name>
        <dbReference type="ChEBI" id="CHEBI:49883"/>
        <label>3</label>
    </ligand>
</feature>
<comment type="subcellular location">
    <subcellularLocation>
        <location evidence="1">Cell envelope</location>
    </subcellularLocation>
</comment>
<comment type="cofactor">
    <cofactor evidence="7">
        <name>[4Fe-4S] cluster</name>
        <dbReference type="ChEBI" id="CHEBI:49883"/>
    </cofactor>
    <text evidence="7">Binds 4 [4Fe-4S] clusters per subunit.</text>
</comment>
<feature type="binding site" evidence="7">
    <location>
        <position position="216"/>
    </location>
    <ligand>
        <name>[4Fe-4S] cluster</name>
        <dbReference type="ChEBI" id="CHEBI:49883"/>
        <label>2</label>
    </ligand>
</feature>
<feature type="binding site" evidence="7">
    <location>
        <position position="147"/>
    </location>
    <ligand>
        <name>[4Fe-4S] cluster</name>
        <dbReference type="ChEBI" id="CHEBI:49883"/>
        <label>3</label>
    </ligand>
</feature>